<evidence type="ECO:0000259" key="19">
    <source>
        <dbReference type="SMART" id="SM00079"/>
    </source>
</evidence>
<dbReference type="FunFam" id="1.10.287.70:FF:000037">
    <property type="entry name" value="Glutamate receptor"/>
    <property type="match status" value="1"/>
</dbReference>
<evidence type="ECO:0000256" key="16">
    <source>
        <dbReference type="PIRSR" id="PIRSR037090-50"/>
    </source>
</evidence>
<keyword evidence="9 15" id="KW-0472">Membrane</keyword>
<feature type="disulfide bond" evidence="16">
    <location>
        <begin position="680"/>
        <end position="735"/>
    </location>
</feature>
<comment type="caution">
    <text evidence="20">The sequence shown here is derived from an EMBL/GenBank/DDBJ whole genome shotgun (WGS) entry which is preliminary data.</text>
</comment>
<evidence type="ECO:0000256" key="2">
    <source>
        <dbReference type="ARBA" id="ARBA00008685"/>
    </source>
</evidence>
<evidence type="ECO:0000256" key="1">
    <source>
        <dbReference type="ARBA" id="ARBA00004141"/>
    </source>
</evidence>
<dbReference type="CDD" id="cd19990">
    <property type="entry name" value="PBP1_GABAb_receptor_plant"/>
    <property type="match status" value="1"/>
</dbReference>
<evidence type="ECO:0000256" key="14">
    <source>
        <dbReference type="ARBA" id="ARBA00049638"/>
    </source>
</evidence>
<evidence type="ECO:0000256" key="18">
    <source>
        <dbReference type="SAM" id="Phobius"/>
    </source>
</evidence>
<dbReference type="InterPro" id="IPR044440">
    <property type="entry name" value="GABAb_receptor_plant_PBP1"/>
</dbReference>
<dbReference type="FunFam" id="3.40.190.10:FF:000195">
    <property type="entry name" value="Glutamate receptor 2.7"/>
    <property type="match status" value="1"/>
</dbReference>
<dbReference type="InterPro" id="IPR015683">
    <property type="entry name" value="Ionotropic_Glu_rcpt"/>
</dbReference>
<dbReference type="Pfam" id="PF01094">
    <property type="entry name" value="ANF_receptor"/>
    <property type="match status" value="1"/>
</dbReference>
<dbReference type="SMART" id="SM00079">
    <property type="entry name" value="PBPe"/>
    <property type="match status" value="1"/>
</dbReference>
<accession>A0A9Q0K1K0</accession>
<dbReference type="SUPFAM" id="SSF53850">
    <property type="entry name" value="Periplasmic binding protein-like II"/>
    <property type="match status" value="1"/>
</dbReference>
<dbReference type="EMBL" id="JAMYWD010000010">
    <property type="protein sequence ID" value="KAJ4958128.1"/>
    <property type="molecule type" value="Genomic_DNA"/>
</dbReference>
<evidence type="ECO:0000256" key="8">
    <source>
        <dbReference type="ARBA" id="ARBA00023065"/>
    </source>
</evidence>
<dbReference type="GO" id="GO:0015276">
    <property type="term" value="F:ligand-gated monoatomic ion channel activity"/>
    <property type="evidence" value="ECO:0007669"/>
    <property type="project" value="InterPro"/>
</dbReference>
<dbReference type="OrthoDB" id="5984008at2759"/>
<evidence type="ECO:0000313" key="20">
    <source>
        <dbReference type="EMBL" id="KAJ4958128.1"/>
    </source>
</evidence>
<reference evidence="20" key="1">
    <citation type="journal article" date="2023" name="Plant J.">
        <title>The genome of the king protea, Protea cynaroides.</title>
        <authorList>
            <person name="Chang J."/>
            <person name="Duong T.A."/>
            <person name="Schoeman C."/>
            <person name="Ma X."/>
            <person name="Roodt D."/>
            <person name="Barker N."/>
            <person name="Li Z."/>
            <person name="Van de Peer Y."/>
            <person name="Mizrachi E."/>
        </authorList>
    </citation>
    <scope>NUCLEOTIDE SEQUENCE</scope>
    <source>
        <tissue evidence="20">Young leaves</tissue>
    </source>
</reference>
<evidence type="ECO:0000256" key="11">
    <source>
        <dbReference type="ARBA" id="ARBA00023180"/>
    </source>
</evidence>
<dbReference type="PANTHER" id="PTHR34836:SF1">
    <property type="entry name" value="OS09G0428600 PROTEIN"/>
    <property type="match status" value="1"/>
</dbReference>
<feature type="domain" description="Ionotropic glutamate receptor C-terminal" evidence="19">
    <location>
        <begin position="374"/>
        <end position="732"/>
    </location>
</feature>
<evidence type="ECO:0000256" key="13">
    <source>
        <dbReference type="ARBA" id="ARBA00023303"/>
    </source>
</evidence>
<keyword evidence="8 15" id="KW-0406">Ion transport</keyword>
<comment type="similarity">
    <text evidence="2 15">Belongs to the glutamate-gated ion channel (TC 1.A.10.1) family.</text>
</comment>
<evidence type="ECO:0000256" key="5">
    <source>
        <dbReference type="ARBA" id="ARBA00022692"/>
    </source>
</evidence>
<dbReference type="FunFam" id="3.40.50.2300:FF:000195">
    <property type="entry name" value="Glutamate receptor"/>
    <property type="match status" value="1"/>
</dbReference>
<evidence type="ECO:0000256" key="6">
    <source>
        <dbReference type="ARBA" id="ARBA00022729"/>
    </source>
</evidence>
<keyword evidence="10 15" id="KW-0675">Receptor</keyword>
<keyword evidence="5 18" id="KW-0812">Transmembrane</keyword>
<comment type="function">
    <text evidence="14">Glutamate-gated receptor that probably acts as a non-selective cation channel. May be involved in light-signal transduction and calcium homeostasis via the regulation of calcium influx into cells.</text>
</comment>
<dbReference type="InterPro" id="IPR019594">
    <property type="entry name" value="Glu/Gly-bd"/>
</dbReference>
<dbReference type="FunFam" id="3.40.50.2300:FF:000169">
    <property type="entry name" value="Glutamate receptor"/>
    <property type="match status" value="1"/>
</dbReference>
<keyword evidence="4 15" id="KW-0813">Transport</keyword>
<comment type="subunit">
    <text evidence="3">May form heteromers.</text>
</comment>
<dbReference type="InterPro" id="IPR001828">
    <property type="entry name" value="ANF_lig-bd_rcpt"/>
</dbReference>
<evidence type="ECO:0000256" key="4">
    <source>
        <dbReference type="ARBA" id="ARBA00022448"/>
    </source>
</evidence>
<dbReference type="FunFam" id="3.40.190.10:FF:000103">
    <property type="entry name" value="Glutamate receptor"/>
    <property type="match status" value="1"/>
</dbReference>
<dbReference type="InterPro" id="IPR028082">
    <property type="entry name" value="Peripla_BP_I"/>
</dbReference>
<sequence length="905" mass="100841">MNTAIDLIENVQVQAIIGPETSGEANFIADLGGKAQVPIVSFSATSPSLSSALSPFFIRTAYNDSAQMKAIAAIVQAFGWREAVPVYEDTNYGNGIVPYLIDDFQAINTRVPYRSVISPNASDDEILAELYKLMTMQTRVFIVHMLPTLGSRLFLKAMEVGMMTEGYVWIITDGLTNLLSSMDPSVINSMEGVLGVRPHVSRSKKLQSFEVSWKRRFIQENPDMENSDLDIFVLWAYDTAWALAMAAEKVAGVNSSSQQHKLSLNTSSVESLQVSKIGLELRQEILNTQFQGLSGEFKLVDGQLQSSIFRIVNVVGSGEKDIGFWTPSNGIFRSLNLNMTGTYSSSKDNLRAIIWPGDSTTVPKGWEIPTNGKKLKVGVPVKDGFTDFVNSQWDSTSNSYRVTGYCIDVFDAVMDTLPYSVPYEYIPFAKADHTSAGTYDDMIYQVHLQGYLFHDEQKYDVVVGDTTIIANRSLYVDFTLPYTESGVSMVAPIKADDRMNGLIFLKPLRYDLWLTIGGFFVFTGFVIWVLEHRINEEFRGPPRHQVGMIFWFSFSTMVFSHQEKVVSNRARFILIIWLFVVLILTSSYTASLTSMLTVQQLGPTVTDVQELLKNGENVGYQDGSFVFDLLKQMNFDDSKLKAYNSEDALDEGLSKGTANGGFAAAFDEIPYLNLFLSKYCSKYTMVGPTYKTDGFGFVFPIGSSLVGDVSRAVLNVTEGDKMIQIEKMWFPDTNCPGSSTTKSSVSLTPNSFWVLFLITGVASLLALLAFLIEFFWTHKNTWSIDPEATLWKRIVNMARHFDRKDFTCFTFRNQELQDKNTTGATGVASVPMSPTIISQHTTGNFVFSDDQATTSTGTSHRSSSDPISEEISNTTEQSQEISTPMELSNQEIMMPRSPEETNGKN</sequence>
<keyword evidence="12 15" id="KW-1071">Ligand-gated ion channel</keyword>
<dbReference type="Gene3D" id="1.10.287.70">
    <property type="match status" value="1"/>
</dbReference>
<protein>
    <recommendedName>
        <fullName evidence="15">Glutamate receptor</fullName>
    </recommendedName>
</protein>
<feature type="transmembrane region" description="Helical" evidence="18">
    <location>
        <begin position="752"/>
        <end position="776"/>
    </location>
</feature>
<dbReference type="GO" id="GO:0016020">
    <property type="term" value="C:membrane"/>
    <property type="evidence" value="ECO:0007669"/>
    <property type="project" value="UniProtKB-SubCell"/>
</dbReference>
<keyword evidence="11" id="KW-0325">Glycoprotein</keyword>
<dbReference type="Gene3D" id="3.40.190.10">
    <property type="entry name" value="Periplasmic binding protein-like II"/>
    <property type="match status" value="2"/>
</dbReference>
<dbReference type="SUPFAM" id="SSF53822">
    <property type="entry name" value="Periplasmic binding protein-like I"/>
    <property type="match status" value="1"/>
</dbReference>
<keyword evidence="6" id="KW-0732">Signal</keyword>
<evidence type="ECO:0000256" key="10">
    <source>
        <dbReference type="ARBA" id="ARBA00023170"/>
    </source>
</evidence>
<dbReference type="CDD" id="cd13686">
    <property type="entry name" value="GluR_Plant"/>
    <property type="match status" value="1"/>
</dbReference>
<keyword evidence="7 18" id="KW-1133">Transmembrane helix</keyword>
<organism evidence="20 21">
    <name type="scientific">Protea cynaroides</name>
    <dbReference type="NCBI Taxonomy" id="273540"/>
    <lineage>
        <taxon>Eukaryota</taxon>
        <taxon>Viridiplantae</taxon>
        <taxon>Streptophyta</taxon>
        <taxon>Embryophyta</taxon>
        <taxon>Tracheophyta</taxon>
        <taxon>Spermatophyta</taxon>
        <taxon>Magnoliopsida</taxon>
        <taxon>Proteales</taxon>
        <taxon>Proteaceae</taxon>
        <taxon>Protea</taxon>
    </lineage>
</organism>
<dbReference type="AlphaFoldDB" id="A0A9Q0K1K0"/>
<proteinExistence type="inferred from homology"/>
<evidence type="ECO:0000256" key="15">
    <source>
        <dbReference type="PIRNR" id="PIRNR037090"/>
    </source>
</evidence>
<dbReference type="InterPro" id="IPR001320">
    <property type="entry name" value="Iontro_rcpt_C"/>
</dbReference>
<comment type="function">
    <text evidence="15">Glutamate-gated receptor that probably acts as non-selective cation channel.</text>
</comment>
<evidence type="ECO:0000256" key="7">
    <source>
        <dbReference type="ARBA" id="ARBA00022989"/>
    </source>
</evidence>
<feature type="region of interest" description="Disordered" evidence="17">
    <location>
        <begin position="848"/>
        <end position="905"/>
    </location>
</feature>
<gene>
    <name evidence="20" type="ORF">NE237_025239</name>
</gene>
<dbReference type="InterPro" id="IPR017103">
    <property type="entry name" value="Iontropic_Glu_rcpt_pln"/>
</dbReference>
<keyword evidence="21" id="KW-1185">Reference proteome</keyword>
<feature type="transmembrane region" description="Helical" evidence="18">
    <location>
        <begin position="512"/>
        <end position="530"/>
    </location>
</feature>
<keyword evidence="13 15" id="KW-0407">Ion channel</keyword>
<evidence type="ECO:0000256" key="12">
    <source>
        <dbReference type="ARBA" id="ARBA00023286"/>
    </source>
</evidence>
<comment type="subcellular location">
    <subcellularLocation>
        <location evidence="1">Membrane</location>
        <topology evidence="1">Multi-pass membrane protein</topology>
    </subcellularLocation>
</comment>
<evidence type="ECO:0000313" key="21">
    <source>
        <dbReference type="Proteomes" id="UP001141806"/>
    </source>
</evidence>
<dbReference type="Proteomes" id="UP001141806">
    <property type="component" value="Unassembled WGS sequence"/>
</dbReference>
<evidence type="ECO:0000256" key="3">
    <source>
        <dbReference type="ARBA" id="ARBA00011095"/>
    </source>
</evidence>
<dbReference type="Pfam" id="PF10613">
    <property type="entry name" value="Lig_chan-Glu_bd"/>
    <property type="match status" value="1"/>
</dbReference>
<dbReference type="PANTHER" id="PTHR34836">
    <property type="entry name" value="OS06G0188250 PROTEIN"/>
    <property type="match status" value="1"/>
</dbReference>
<dbReference type="Pfam" id="PF00060">
    <property type="entry name" value="Lig_chan"/>
    <property type="match status" value="1"/>
</dbReference>
<keyword evidence="16" id="KW-1015">Disulfide bond</keyword>
<feature type="transmembrane region" description="Helical" evidence="18">
    <location>
        <begin position="572"/>
        <end position="590"/>
    </location>
</feature>
<name>A0A9Q0K1K0_9MAGN</name>
<dbReference type="Gene3D" id="3.40.50.2300">
    <property type="match status" value="3"/>
</dbReference>
<dbReference type="PIRSF" id="PIRSF037090">
    <property type="entry name" value="Iontro_Glu-like_rcpt_pln"/>
    <property type="match status" value="1"/>
</dbReference>
<feature type="compositionally biased region" description="Polar residues" evidence="17">
    <location>
        <begin position="870"/>
        <end position="891"/>
    </location>
</feature>
<evidence type="ECO:0000256" key="17">
    <source>
        <dbReference type="SAM" id="MobiDB-lite"/>
    </source>
</evidence>
<evidence type="ECO:0000256" key="9">
    <source>
        <dbReference type="ARBA" id="ARBA00023136"/>
    </source>
</evidence>